<keyword evidence="1" id="KW-0732">Signal</keyword>
<reference evidence="2 3" key="1">
    <citation type="submission" date="2023-05" db="EMBL/GenBank/DDBJ databases">
        <title>A 100% complete, gapless, phased diploid assembly of the Scenedesmus obliquus UTEX 3031 genome.</title>
        <authorList>
            <person name="Biondi T.C."/>
            <person name="Hanschen E.R."/>
            <person name="Kwon T."/>
            <person name="Eng W."/>
            <person name="Kruse C.P.S."/>
            <person name="Koehler S.I."/>
            <person name="Kunde Y."/>
            <person name="Gleasner C.D."/>
            <person name="You Mak K.T."/>
            <person name="Polle J."/>
            <person name="Hovde B.T."/>
            <person name="Starkenburg S.R."/>
        </authorList>
    </citation>
    <scope>NUCLEOTIDE SEQUENCE [LARGE SCALE GENOMIC DNA]</scope>
    <source>
        <strain evidence="2 3">DOE0152z</strain>
    </source>
</reference>
<dbReference type="Proteomes" id="UP001244341">
    <property type="component" value="Chromosome 1b"/>
</dbReference>
<sequence>MVVTESLRTLCALVVTIACVAAVEDKVDVEAGPGRVLTQAETAAAADPKNHYYWPGGDVGAPCYLWQATPRTFWKYNKYCKDGLVCCPPKPFVFPKAAASSAGTNSAGTKNWKGYWYTMGVCAVTCKTPPPPTEYCCAGPGKCKTPVPRPLNFDQLPAAPTSARKGTWNEVQAVIKQFSGRRARSINNRIHEDPSDVGVSSLTKPATICTALDMMRKKATPGTPKPDGQAKVLIRTSWKWPDAATCKFDNPNGKCTDCGDVWMCSGNTLSNGLVLMAAHCMDPNNWRQDTLISLRANQKYPADADPCGIATLPYTINDILVCYNFDNNDGNGNANNCVKDPSMTFLATGVSWNPRPASPDAVSAPYDQAIIFLAQPKTLTAYYQYNYRTNYDPDTPSFLENWSYIGSDCKTCGTVPGSTAVECLLSSTGPATLPDGACKAKCTLGAEKDFIQAPITSLPGNSGSCAIYVPDQCCVAVSSYGLSDDKDKGVCALNCKNFYSPIDPDKPLSDLWAKRLAVLPDATL</sequence>
<name>A0ABY8TGI2_TETOB</name>
<keyword evidence="3" id="KW-1185">Reference proteome</keyword>
<protein>
    <recommendedName>
        <fullName evidence="4">Peptidase S1 domain-containing protein</fullName>
    </recommendedName>
</protein>
<gene>
    <name evidence="2" type="ORF">OEZ85_007470</name>
</gene>
<evidence type="ECO:0000313" key="3">
    <source>
        <dbReference type="Proteomes" id="UP001244341"/>
    </source>
</evidence>
<evidence type="ECO:0000256" key="1">
    <source>
        <dbReference type="SAM" id="SignalP"/>
    </source>
</evidence>
<feature type="signal peptide" evidence="1">
    <location>
        <begin position="1"/>
        <end position="22"/>
    </location>
</feature>
<proteinExistence type="predicted"/>
<organism evidence="2 3">
    <name type="scientific">Tetradesmus obliquus</name>
    <name type="common">Green alga</name>
    <name type="synonym">Acutodesmus obliquus</name>
    <dbReference type="NCBI Taxonomy" id="3088"/>
    <lineage>
        <taxon>Eukaryota</taxon>
        <taxon>Viridiplantae</taxon>
        <taxon>Chlorophyta</taxon>
        <taxon>core chlorophytes</taxon>
        <taxon>Chlorophyceae</taxon>
        <taxon>CS clade</taxon>
        <taxon>Sphaeropleales</taxon>
        <taxon>Scenedesmaceae</taxon>
        <taxon>Tetradesmus</taxon>
    </lineage>
</organism>
<dbReference type="InterPro" id="IPR009003">
    <property type="entry name" value="Peptidase_S1_PA"/>
</dbReference>
<evidence type="ECO:0000313" key="2">
    <source>
        <dbReference type="EMBL" id="WIA07999.1"/>
    </source>
</evidence>
<accession>A0ABY8TGI2</accession>
<evidence type="ECO:0008006" key="4">
    <source>
        <dbReference type="Google" id="ProtNLM"/>
    </source>
</evidence>
<feature type="chain" id="PRO_5045584165" description="Peptidase S1 domain-containing protein" evidence="1">
    <location>
        <begin position="23"/>
        <end position="524"/>
    </location>
</feature>
<dbReference type="SUPFAM" id="SSF50494">
    <property type="entry name" value="Trypsin-like serine proteases"/>
    <property type="match status" value="1"/>
</dbReference>
<dbReference type="EMBL" id="CP126208">
    <property type="protein sequence ID" value="WIA07999.1"/>
    <property type="molecule type" value="Genomic_DNA"/>
</dbReference>